<evidence type="ECO:0000313" key="2">
    <source>
        <dbReference type="EMBL" id="SFP80121.1"/>
    </source>
</evidence>
<gene>
    <name evidence="2" type="ORF">SAMN04488241_107186</name>
</gene>
<dbReference type="OrthoDB" id="8372587at2"/>
<reference evidence="2 3" key="1">
    <citation type="submission" date="2016-10" db="EMBL/GenBank/DDBJ databases">
        <authorList>
            <person name="de Groot N.N."/>
        </authorList>
    </citation>
    <scope>NUCLEOTIDE SEQUENCE [LARGE SCALE GENOMIC DNA]</scope>
    <source>
        <strain evidence="2 3">CGMCC 1.9113</strain>
    </source>
</reference>
<dbReference type="STRING" id="634430.SAMN04488241_107186"/>
<protein>
    <recommendedName>
        <fullName evidence="4">FMN-binding domain-containing protein</fullName>
    </recommendedName>
</protein>
<dbReference type="EMBL" id="FOXP01000007">
    <property type="protein sequence ID" value="SFP80121.1"/>
    <property type="molecule type" value="Genomic_DNA"/>
</dbReference>
<evidence type="ECO:0008006" key="4">
    <source>
        <dbReference type="Google" id="ProtNLM"/>
    </source>
</evidence>
<organism evidence="2 3">
    <name type="scientific">Sphingomonas rubra</name>
    <dbReference type="NCBI Taxonomy" id="634430"/>
    <lineage>
        <taxon>Bacteria</taxon>
        <taxon>Pseudomonadati</taxon>
        <taxon>Pseudomonadota</taxon>
        <taxon>Alphaproteobacteria</taxon>
        <taxon>Sphingomonadales</taxon>
        <taxon>Sphingomonadaceae</taxon>
        <taxon>Sphingomonas</taxon>
    </lineage>
</organism>
<keyword evidence="3" id="KW-1185">Reference proteome</keyword>
<dbReference type="Proteomes" id="UP000199586">
    <property type="component" value="Unassembled WGS sequence"/>
</dbReference>
<name>A0A1I5TBC3_9SPHN</name>
<accession>A0A1I5TBC3</accession>
<dbReference type="AlphaFoldDB" id="A0A1I5TBC3"/>
<sequence length="137" mass="13742">MRLSSKHAAALAGVSASLLGADATMVDAQTVGSSEAASKASRFADGVYTATGQYGGLPSSLTVRVRLVRGTIAGVEVGTPAKNPTSLGYQKRFAAAVPAVVVGRPIDQVRVGKLAGASGCPDGFNAAIAKIRTQAAR</sequence>
<keyword evidence="1" id="KW-0732">Signal</keyword>
<feature type="signal peptide" evidence="1">
    <location>
        <begin position="1"/>
        <end position="20"/>
    </location>
</feature>
<feature type="chain" id="PRO_5011544438" description="FMN-binding domain-containing protein" evidence="1">
    <location>
        <begin position="21"/>
        <end position="137"/>
    </location>
</feature>
<evidence type="ECO:0000256" key="1">
    <source>
        <dbReference type="SAM" id="SignalP"/>
    </source>
</evidence>
<evidence type="ECO:0000313" key="3">
    <source>
        <dbReference type="Proteomes" id="UP000199586"/>
    </source>
</evidence>
<proteinExistence type="predicted"/>
<dbReference type="RefSeq" id="WP_093333587.1">
    <property type="nucleotide sequence ID" value="NZ_FOXP01000007.1"/>
</dbReference>